<protein>
    <submittedName>
        <fullName evidence="1">Uncharacterized protein</fullName>
    </submittedName>
</protein>
<gene>
    <name evidence="1" type="ORF">S12H4_22933</name>
</gene>
<name>X1RH77_9ZZZZ</name>
<comment type="caution">
    <text evidence="1">The sequence shown here is derived from an EMBL/GenBank/DDBJ whole genome shotgun (WGS) entry which is preliminary data.</text>
</comment>
<dbReference type="EMBL" id="BARW01012061">
    <property type="protein sequence ID" value="GAI79948.1"/>
    <property type="molecule type" value="Genomic_DNA"/>
</dbReference>
<sequence length="218" mass="25403">AEKCGSLRYTWASTYREARDAVEANETSIYTAGNAIGQYDNFNPQSPYHNYFIYRLAFQFRTNQAYLPPGAPIQYAAIRVKRYKTVYPLKLDFKVVIKDGMPEFPHDPIELTDYYRKWYLGNYGEILASELPIDEFGDIILNSRGLDRINLGGYTKYMLRSSRDIEEIDPYKSENEERIMLWLNNGNDYDPRLVIRITLHIPKVMTGPAINITKNRAF</sequence>
<dbReference type="AlphaFoldDB" id="X1RH77"/>
<organism evidence="1">
    <name type="scientific">marine sediment metagenome</name>
    <dbReference type="NCBI Taxonomy" id="412755"/>
    <lineage>
        <taxon>unclassified sequences</taxon>
        <taxon>metagenomes</taxon>
        <taxon>ecological metagenomes</taxon>
    </lineage>
</organism>
<proteinExistence type="predicted"/>
<reference evidence="1" key="1">
    <citation type="journal article" date="2014" name="Front. Microbiol.">
        <title>High frequency of phylogenetically diverse reductive dehalogenase-homologous genes in deep subseafloor sedimentary metagenomes.</title>
        <authorList>
            <person name="Kawai M."/>
            <person name="Futagami T."/>
            <person name="Toyoda A."/>
            <person name="Takaki Y."/>
            <person name="Nishi S."/>
            <person name="Hori S."/>
            <person name="Arai W."/>
            <person name="Tsubouchi T."/>
            <person name="Morono Y."/>
            <person name="Uchiyama I."/>
            <person name="Ito T."/>
            <person name="Fujiyama A."/>
            <person name="Inagaki F."/>
            <person name="Takami H."/>
        </authorList>
    </citation>
    <scope>NUCLEOTIDE SEQUENCE</scope>
    <source>
        <strain evidence="1">Expedition CK06-06</strain>
    </source>
</reference>
<feature type="non-terminal residue" evidence="1">
    <location>
        <position position="218"/>
    </location>
</feature>
<accession>X1RH77</accession>
<evidence type="ECO:0000313" key="1">
    <source>
        <dbReference type="EMBL" id="GAI79948.1"/>
    </source>
</evidence>
<feature type="non-terminal residue" evidence="1">
    <location>
        <position position="1"/>
    </location>
</feature>